<dbReference type="InterPro" id="IPR055708">
    <property type="entry name" value="DUF7284"/>
</dbReference>
<feature type="region of interest" description="Disordered" evidence="1">
    <location>
        <begin position="1"/>
        <end position="21"/>
    </location>
</feature>
<dbReference type="Proteomes" id="UP000011555">
    <property type="component" value="Unassembled WGS sequence"/>
</dbReference>
<proteinExistence type="predicted"/>
<dbReference type="STRING" id="358396.CHINAEXTREME_03025"/>
<evidence type="ECO:0000313" key="6">
    <source>
        <dbReference type="Proteomes" id="UP000186547"/>
    </source>
</evidence>
<reference evidence="4 5" key="2">
    <citation type="journal article" date="2014" name="PLoS Genet.">
        <title>Phylogenetically driven sequencing of extremely halophilic archaea reveals strategies for static and dynamic osmo-response.</title>
        <authorList>
            <person name="Becker E.A."/>
            <person name="Seitzer P.M."/>
            <person name="Tritt A."/>
            <person name="Larsen D."/>
            <person name="Krusor M."/>
            <person name="Yao A.I."/>
            <person name="Wu D."/>
            <person name="Madern D."/>
            <person name="Eisen J.A."/>
            <person name="Darling A.E."/>
            <person name="Facciotti M.T."/>
        </authorList>
    </citation>
    <scope>NUCLEOTIDE SEQUENCE [LARGE SCALE GENOMIC DNA]</scope>
    <source>
        <strain evidence="4 5">AJ5</strain>
    </source>
</reference>
<evidence type="ECO:0000256" key="2">
    <source>
        <dbReference type="SAM" id="Phobius"/>
    </source>
</evidence>
<dbReference type="RefSeq" id="WP_007140990.1">
    <property type="nucleotide sequence ID" value="NZ_AOLZ01000029.1"/>
</dbReference>
<keyword evidence="2" id="KW-0812">Transmembrane</keyword>
<evidence type="ECO:0000313" key="4">
    <source>
        <dbReference type="EMBL" id="EMA35078.1"/>
    </source>
</evidence>
<accession>M0LPP2</accession>
<sequence>MRGRHSSSGARDNGSNRSIRNGTDERAVSTVLDVALALLLISASVLVLGLYLEDGTEAERFDGTSAERTTETLAATTLSIQYDVGGVESSDVYVPPELTPPGAYERAEYGPATGLLADAAVTNARIGDHELLAYGDEYEDAVDGSIGSALVGADRDRDHHRHRVYAVAVWEPYENASIRGTATAGERPPVDEDVGSATIAVSSGLPPLEEAAIRDAYDRGDDREEGIALVAELLAERLVEGYFPPEQSQHALESQGLDRSLKVYHYRETAAAVGVEFDDPDDEGGPLSRSTANATAANERLVYGERGPETILDDLQEWFGDEDEPNGLAAVIADDLRNDALAPELKEIDRKYDDETADERVEDLLVESIALEEATITVQTWEP</sequence>
<keyword evidence="2" id="KW-0472">Membrane</keyword>
<dbReference type="EMBL" id="CP019285">
    <property type="protein sequence ID" value="APW96805.1"/>
    <property type="molecule type" value="Genomic_DNA"/>
</dbReference>
<dbReference type="AlphaFoldDB" id="M0LPP2"/>
<evidence type="ECO:0000313" key="3">
    <source>
        <dbReference type="EMBL" id="APW96805.1"/>
    </source>
</evidence>
<dbReference type="GeneID" id="30920063"/>
<reference evidence="3" key="3">
    <citation type="submission" date="2017-01" db="EMBL/GenBank/DDBJ databases">
        <authorList>
            <person name="Mah S.A."/>
            <person name="Swanson W.J."/>
            <person name="Moy G.W."/>
            <person name="Vacquier V.D."/>
        </authorList>
    </citation>
    <scope>NUCLEOTIDE SEQUENCE</scope>
    <source>
        <strain evidence="3">AJ5</strain>
    </source>
</reference>
<dbReference type="PATRIC" id="fig|358396.7.peg.1270"/>
<gene>
    <name evidence="4" type="ORF">C445_06265</name>
    <name evidence="3" type="ORF">CHINAEXTREME_03025</name>
</gene>
<evidence type="ECO:0000313" key="5">
    <source>
        <dbReference type="Proteomes" id="UP000011555"/>
    </source>
</evidence>
<organism evidence="4 5">
    <name type="scientific">Natronobacterium lacisalsi AJ5</name>
    <dbReference type="NCBI Taxonomy" id="358396"/>
    <lineage>
        <taxon>Archaea</taxon>
        <taxon>Methanobacteriati</taxon>
        <taxon>Methanobacteriota</taxon>
        <taxon>Stenosarchaea group</taxon>
        <taxon>Halobacteria</taxon>
        <taxon>Halobacteriales</taxon>
        <taxon>Natrialbaceae</taxon>
        <taxon>Natronobacterium</taxon>
    </lineage>
</organism>
<dbReference type="Proteomes" id="UP000186547">
    <property type="component" value="Chromosome"/>
</dbReference>
<dbReference type="Pfam" id="PF23955">
    <property type="entry name" value="DUF7284"/>
    <property type="match status" value="1"/>
</dbReference>
<dbReference type="eggNOG" id="arCOG06291">
    <property type="taxonomic scope" value="Archaea"/>
</dbReference>
<dbReference type="KEGG" id="hlc:CHINAEXTREME03025"/>
<reference evidence="3 6" key="1">
    <citation type="journal article" date="2011" name="J. Bacteriol.">
        <title>Genome sequence of Halobiforma lacisalsi AJ5, an extremely halophilic archaeon which harbors a bop gene.</title>
        <authorList>
            <person name="Jiang X."/>
            <person name="Wang S."/>
            <person name="Cheng H."/>
            <person name="Huo Y."/>
            <person name="Zhang X."/>
            <person name="Zhu X."/>
            <person name="Han X."/>
            <person name="Ni P."/>
            <person name="Wu M."/>
        </authorList>
    </citation>
    <scope>NUCLEOTIDE SEQUENCE [LARGE SCALE GENOMIC DNA]</scope>
    <source>
        <strain evidence="3 6">AJ5</strain>
    </source>
</reference>
<keyword evidence="2" id="KW-1133">Transmembrane helix</keyword>
<name>M0LPP2_NATLA</name>
<keyword evidence="5" id="KW-1185">Reference proteome</keyword>
<feature type="transmembrane region" description="Helical" evidence="2">
    <location>
        <begin position="27"/>
        <end position="52"/>
    </location>
</feature>
<evidence type="ECO:0000256" key="1">
    <source>
        <dbReference type="SAM" id="MobiDB-lite"/>
    </source>
</evidence>
<protein>
    <submittedName>
        <fullName evidence="4">Uncharacterized protein</fullName>
    </submittedName>
</protein>
<dbReference type="EMBL" id="AOLZ01000029">
    <property type="protein sequence ID" value="EMA35078.1"/>
    <property type="molecule type" value="Genomic_DNA"/>
</dbReference>